<accession>A0AAN6TGC7</accession>
<proteinExistence type="predicted"/>
<feature type="transmembrane region" description="Helical" evidence="1">
    <location>
        <begin position="640"/>
        <end position="663"/>
    </location>
</feature>
<dbReference type="PANTHER" id="PTHR35395:SF1">
    <property type="entry name" value="DUF6536 DOMAIN-CONTAINING PROTEIN"/>
    <property type="match status" value="1"/>
</dbReference>
<dbReference type="GeneID" id="89942898"/>
<reference evidence="3" key="2">
    <citation type="submission" date="2023-05" db="EMBL/GenBank/DDBJ databases">
        <authorList>
            <consortium name="Lawrence Berkeley National Laboratory"/>
            <person name="Steindorff A."/>
            <person name="Hensen N."/>
            <person name="Bonometti L."/>
            <person name="Westerberg I."/>
            <person name="Brannstrom I.O."/>
            <person name="Guillou S."/>
            <person name="Cros-Aarteil S."/>
            <person name="Calhoun S."/>
            <person name="Haridas S."/>
            <person name="Kuo A."/>
            <person name="Mondo S."/>
            <person name="Pangilinan J."/>
            <person name="Riley R."/>
            <person name="Labutti K."/>
            <person name="Andreopoulos B."/>
            <person name="Lipzen A."/>
            <person name="Chen C."/>
            <person name="Yanf M."/>
            <person name="Daum C."/>
            <person name="Ng V."/>
            <person name="Clum A."/>
            <person name="Ohm R."/>
            <person name="Martin F."/>
            <person name="Silar P."/>
            <person name="Natvig D."/>
            <person name="Lalanne C."/>
            <person name="Gautier V."/>
            <person name="Ament-Velasquez S.L."/>
            <person name="Kruys A."/>
            <person name="Hutchinson M.I."/>
            <person name="Powell A.J."/>
            <person name="Barry K."/>
            <person name="Miller A.N."/>
            <person name="Grigoriev I.V."/>
            <person name="Debuchy R."/>
            <person name="Gladieux P."/>
            <person name="Thoren M.H."/>
            <person name="Johannesson H."/>
        </authorList>
    </citation>
    <scope>NUCLEOTIDE SEQUENCE</scope>
    <source>
        <strain evidence="3">CBS 508.74</strain>
    </source>
</reference>
<dbReference type="AlphaFoldDB" id="A0AAN6TGC7"/>
<reference evidence="3" key="1">
    <citation type="journal article" date="2023" name="Mol. Phylogenet. Evol.">
        <title>Genome-scale phylogeny and comparative genomics of the fungal order Sordariales.</title>
        <authorList>
            <person name="Hensen N."/>
            <person name="Bonometti L."/>
            <person name="Westerberg I."/>
            <person name="Brannstrom I.O."/>
            <person name="Guillou S."/>
            <person name="Cros-Aarteil S."/>
            <person name="Calhoun S."/>
            <person name="Haridas S."/>
            <person name="Kuo A."/>
            <person name="Mondo S."/>
            <person name="Pangilinan J."/>
            <person name="Riley R."/>
            <person name="LaButti K."/>
            <person name="Andreopoulos B."/>
            <person name="Lipzen A."/>
            <person name="Chen C."/>
            <person name="Yan M."/>
            <person name="Daum C."/>
            <person name="Ng V."/>
            <person name="Clum A."/>
            <person name="Steindorff A."/>
            <person name="Ohm R.A."/>
            <person name="Martin F."/>
            <person name="Silar P."/>
            <person name="Natvig D.O."/>
            <person name="Lalanne C."/>
            <person name="Gautier V."/>
            <person name="Ament-Velasquez S.L."/>
            <person name="Kruys A."/>
            <person name="Hutchinson M.I."/>
            <person name="Powell A.J."/>
            <person name="Barry K."/>
            <person name="Miller A.N."/>
            <person name="Grigoriev I.V."/>
            <person name="Debuchy R."/>
            <person name="Gladieux P."/>
            <person name="Hiltunen Thoren M."/>
            <person name="Johannesson H."/>
        </authorList>
    </citation>
    <scope>NUCLEOTIDE SEQUENCE</scope>
    <source>
        <strain evidence="3">CBS 508.74</strain>
    </source>
</reference>
<evidence type="ECO:0000259" key="2">
    <source>
        <dbReference type="Pfam" id="PF20163"/>
    </source>
</evidence>
<feature type="transmembrane region" description="Helical" evidence="1">
    <location>
        <begin position="582"/>
        <end position="605"/>
    </location>
</feature>
<feature type="transmembrane region" description="Helical" evidence="1">
    <location>
        <begin position="718"/>
        <end position="743"/>
    </location>
</feature>
<comment type="caution">
    <text evidence="3">The sequence shown here is derived from an EMBL/GenBank/DDBJ whole genome shotgun (WGS) entry which is preliminary data.</text>
</comment>
<keyword evidence="4" id="KW-1185">Reference proteome</keyword>
<keyword evidence="1" id="KW-0812">Transmembrane</keyword>
<feature type="transmembrane region" description="Helical" evidence="1">
    <location>
        <begin position="478"/>
        <end position="500"/>
    </location>
</feature>
<dbReference type="Pfam" id="PF20163">
    <property type="entry name" value="DUF6536"/>
    <property type="match status" value="1"/>
</dbReference>
<evidence type="ECO:0000256" key="1">
    <source>
        <dbReference type="SAM" id="Phobius"/>
    </source>
</evidence>
<name>A0AAN6TGC7_9PEZI</name>
<dbReference type="RefSeq" id="XP_064671478.1">
    <property type="nucleotide sequence ID" value="XM_064818772.1"/>
</dbReference>
<sequence length="884" mass="93259">MEMVIPPRHHGPPTYRYTWDENGEVTQVTRVLEDGSPLSEPLVAGRRTVQWPFQSVIGTETETSSPTSAHQQQRRATTAQLSGQLPAHSWVSSGSSGEAVASVEREVDGVVPDYVVNFLRGETPESVARRKQSTIIGGGKTGEPQHLDFVAHHQYQSHRSRVADFEGFHYRGDSLSSLGSRASDEAFLPAESSYGGGSGWRFWTEGWRAGIAVNLLLIFVILITGFICLNVGIARSTLSEGRWAIFSGSCSSAVSLNLGLHGAICIFVVALVAGANYVFQVLISPTRDEVAAAHQKAKWLDIGIPSLRNLRRIEISRAFLAVLVLLSAFFTQIMYNAVVFVSQTAPNLKAALIGESFIRGAASSIETSGSNGGLSRLDLLTLQQHAMRGELVRLSGTACFARLSGAFQTDYSAVLLVSNDNPGTSSLVQTSGGANTLLSRPGEPGTTTLANLTIEPSAIQFCLAQPSPAPTCEVNLNAALLGVVALLNSLALVATAAVLFRRRASPFRPLATLGDAISSFLEEPDPTTRGCCLLSKTDVWQGRWPMGHQQQQQPFVPEPKYWVPESSSGHMYWLRAVSFPRWLAAAAVWAACVGLAAAGLAVAVVKDPAARLSPLGVASPHAVVPLAESSMMMMMMRMPASAAAMALVACLPQALLALLYFAVNGVVTGYFLSHESALFAMGPKPLRVSSSLQGGAATSNRGAQVTSLYLTLPRAVSWALMALFLGMAFVLSQSLFVVAVQVVDVDLAAAILQNGSYTSLPSPSDAGGTGVQPPLVGLGLSGVGLLTLLSILVLLAVLVLGLGLRRAPAAGIVNGELTGNPMALPAGSCSAVISARCHPLAREKGLQKKPVMWGVVREGVGMAPSHCGFTAGRAGMVSAGRSYS</sequence>
<evidence type="ECO:0000313" key="4">
    <source>
        <dbReference type="Proteomes" id="UP001302812"/>
    </source>
</evidence>
<gene>
    <name evidence="3" type="ORF">N656DRAFT_836222</name>
</gene>
<feature type="transmembrane region" description="Helical" evidence="1">
    <location>
        <begin position="254"/>
        <end position="279"/>
    </location>
</feature>
<dbReference type="EMBL" id="MU853338">
    <property type="protein sequence ID" value="KAK4113908.1"/>
    <property type="molecule type" value="Genomic_DNA"/>
</dbReference>
<dbReference type="InterPro" id="IPR046623">
    <property type="entry name" value="DUF6536"/>
</dbReference>
<dbReference type="PANTHER" id="PTHR35395">
    <property type="entry name" value="DUF6536 DOMAIN-CONTAINING PROTEIN"/>
    <property type="match status" value="1"/>
</dbReference>
<keyword evidence="1" id="KW-1133">Transmembrane helix</keyword>
<dbReference type="Proteomes" id="UP001302812">
    <property type="component" value="Unassembled WGS sequence"/>
</dbReference>
<evidence type="ECO:0000313" key="3">
    <source>
        <dbReference type="EMBL" id="KAK4113908.1"/>
    </source>
</evidence>
<feature type="transmembrane region" description="Helical" evidence="1">
    <location>
        <begin position="211"/>
        <end position="234"/>
    </location>
</feature>
<protein>
    <recommendedName>
        <fullName evidence="2">DUF6536 domain-containing protein</fullName>
    </recommendedName>
</protein>
<feature type="domain" description="DUF6536" evidence="2">
    <location>
        <begin position="207"/>
        <end position="358"/>
    </location>
</feature>
<feature type="transmembrane region" description="Helical" evidence="1">
    <location>
        <begin position="783"/>
        <end position="804"/>
    </location>
</feature>
<keyword evidence="1" id="KW-0472">Membrane</keyword>
<feature type="transmembrane region" description="Helical" evidence="1">
    <location>
        <begin position="318"/>
        <end position="341"/>
    </location>
</feature>
<organism evidence="3 4">
    <name type="scientific">Canariomyces notabilis</name>
    <dbReference type="NCBI Taxonomy" id="2074819"/>
    <lineage>
        <taxon>Eukaryota</taxon>
        <taxon>Fungi</taxon>
        <taxon>Dikarya</taxon>
        <taxon>Ascomycota</taxon>
        <taxon>Pezizomycotina</taxon>
        <taxon>Sordariomycetes</taxon>
        <taxon>Sordariomycetidae</taxon>
        <taxon>Sordariales</taxon>
        <taxon>Chaetomiaceae</taxon>
        <taxon>Canariomyces</taxon>
    </lineage>
</organism>